<gene>
    <name evidence="5" type="ORF">J2S02_001490</name>
</gene>
<dbReference type="SUPFAM" id="SSF53335">
    <property type="entry name" value="S-adenosyl-L-methionine-dependent methyltransferases"/>
    <property type="match status" value="1"/>
</dbReference>
<dbReference type="SMART" id="SM00981">
    <property type="entry name" value="THUMP"/>
    <property type="match status" value="1"/>
</dbReference>
<dbReference type="EMBL" id="JAUSTZ010000002">
    <property type="protein sequence ID" value="MDQ0225161.1"/>
    <property type="molecule type" value="Genomic_DNA"/>
</dbReference>
<dbReference type="GO" id="GO:0032259">
    <property type="term" value="P:methylation"/>
    <property type="evidence" value="ECO:0007669"/>
    <property type="project" value="UniProtKB-KW"/>
</dbReference>
<dbReference type="Gene3D" id="3.30.2130.30">
    <property type="match status" value="1"/>
</dbReference>
<sequence length="380" mass="43003">MKKLSLIATSAMGLEAIVGKEVKDLGYECKIENGKVTFEADELAVCRANLWLRTADRIKIKIGEFKAKTFDELFEKTKALNWGDFLPENAEFPVIGKSVKSTLASVPDCQAIVKKAVVEKLKTHYKKTGWFSEDGPLYRIEVALLKDIATITLDASGSGLHKRGFRINQGGAPIKETLAAALVLLTRWTPDRPFVDPFCGSGTIPIEAALIGQNIAPGFNREFTSEKWDWIGKDKWDLARQEVEDKAKYDQPLDIQGSDIDHRMVQIAEANAEEAGLRELITFKQMQVRDFTTTKEYGVIVGNPPYGERLGEKNAVEQMYKEMGQAFAPLDTWSIYMLTSNENFEQFYGKPATKKRKLFNGFIRTDYYQYWSSKRPPRNQ</sequence>
<dbReference type="InterPro" id="IPR004114">
    <property type="entry name" value="THUMP_dom"/>
</dbReference>
<dbReference type="InterPro" id="IPR054170">
    <property type="entry name" value="RlmL_1st"/>
</dbReference>
<protein>
    <submittedName>
        <fullName evidence="5">N6-adenine-specific DNA methylase</fullName>
        <ecNumber evidence="5">2.1.1.-</ecNumber>
    </submittedName>
</protein>
<dbReference type="GO" id="GO:0008168">
    <property type="term" value="F:methyltransferase activity"/>
    <property type="evidence" value="ECO:0007669"/>
    <property type="project" value="UniProtKB-KW"/>
</dbReference>
<keyword evidence="3" id="KW-0694">RNA-binding</keyword>
<evidence type="ECO:0000259" key="4">
    <source>
        <dbReference type="PROSITE" id="PS51165"/>
    </source>
</evidence>
<dbReference type="Pfam" id="PF02926">
    <property type="entry name" value="THUMP"/>
    <property type="match status" value="1"/>
</dbReference>
<dbReference type="InterPro" id="IPR029063">
    <property type="entry name" value="SAM-dependent_MTases_sf"/>
</dbReference>
<evidence type="ECO:0000256" key="3">
    <source>
        <dbReference type="PROSITE-ProRule" id="PRU00529"/>
    </source>
</evidence>
<feature type="domain" description="THUMP" evidence="4">
    <location>
        <begin position="44"/>
        <end position="155"/>
    </location>
</feature>
<evidence type="ECO:0000313" key="5">
    <source>
        <dbReference type="EMBL" id="MDQ0225161.1"/>
    </source>
</evidence>
<accession>A0ABT9YYT7</accession>
<proteinExistence type="predicted"/>
<dbReference type="Pfam" id="PF22020">
    <property type="entry name" value="RlmL_1st"/>
    <property type="match status" value="1"/>
</dbReference>
<organism evidence="5 6">
    <name type="scientific">Metabacillus niabensis</name>
    <dbReference type="NCBI Taxonomy" id="324854"/>
    <lineage>
        <taxon>Bacteria</taxon>
        <taxon>Bacillati</taxon>
        <taxon>Bacillota</taxon>
        <taxon>Bacilli</taxon>
        <taxon>Bacillales</taxon>
        <taxon>Bacillaceae</taxon>
        <taxon>Metabacillus</taxon>
    </lineage>
</organism>
<dbReference type="PROSITE" id="PS00092">
    <property type="entry name" value="N6_MTASE"/>
    <property type="match status" value="1"/>
</dbReference>
<dbReference type="CDD" id="cd11715">
    <property type="entry name" value="THUMP_AdoMetMT"/>
    <property type="match status" value="1"/>
</dbReference>
<dbReference type="RefSeq" id="WP_095302175.1">
    <property type="nucleotide sequence ID" value="NZ_CADEPK010000022.1"/>
</dbReference>
<dbReference type="InterPro" id="IPR002052">
    <property type="entry name" value="DNA_methylase_N6_adenine_CS"/>
</dbReference>
<dbReference type="InterPro" id="IPR053943">
    <property type="entry name" value="RlmKL-like_Mtase_CS"/>
</dbReference>
<dbReference type="PANTHER" id="PTHR47313">
    <property type="entry name" value="RIBOSOMAL RNA LARGE SUBUNIT METHYLTRANSFERASE K/L"/>
    <property type="match status" value="1"/>
</dbReference>
<dbReference type="InterPro" id="IPR000241">
    <property type="entry name" value="RlmKL-like_Mtase"/>
</dbReference>
<dbReference type="EC" id="2.1.1.-" evidence="5"/>
<dbReference type="PANTHER" id="PTHR47313:SF1">
    <property type="entry name" value="RIBOSOMAL RNA LARGE SUBUNIT METHYLTRANSFERASE K_L"/>
    <property type="match status" value="1"/>
</dbReference>
<dbReference type="PROSITE" id="PS51165">
    <property type="entry name" value="THUMP"/>
    <property type="match status" value="1"/>
</dbReference>
<dbReference type="PROSITE" id="PS01261">
    <property type="entry name" value="UPF0020"/>
    <property type="match status" value="1"/>
</dbReference>
<keyword evidence="2 5" id="KW-0808">Transferase</keyword>
<comment type="caution">
    <text evidence="5">The sequence shown here is derived from an EMBL/GenBank/DDBJ whole genome shotgun (WGS) entry which is preliminary data.</text>
</comment>
<evidence type="ECO:0000313" key="6">
    <source>
        <dbReference type="Proteomes" id="UP001232245"/>
    </source>
</evidence>
<keyword evidence="6" id="KW-1185">Reference proteome</keyword>
<evidence type="ECO:0000256" key="2">
    <source>
        <dbReference type="ARBA" id="ARBA00022679"/>
    </source>
</evidence>
<keyword evidence="1 5" id="KW-0489">Methyltransferase</keyword>
<reference evidence="5 6" key="1">
    <citation type="submission" date="2023-07" db="EMBL/GenBank/DDBJ databases">
        <title>Genomic Encyclopedia of Type Strains, Phase IV (KMG-IV): sequencing the most valuable type-strain genomes for metagenomic binning, comparative biology and taxonomic classification.</title>
        <authorList>
            <person name="Goeker M."/>
        </authorList>
    </citation>
    <scope>NUCLEOTIDE SEQUENCE [LARGE SCALE GENOMIC DNA]</scope>
    <source>
        <strain evidence="5 6">DSM 17723</strain>
    </source>
</reference>
<evidence type="ECO:0000256" key="1">
    <source>
        <dbReference type="ARBA" id="ARBA00022603"/>
    </source>
</evidence>
<dbReference type="Pfam" id="PF01170">
    <property type="entry name" value="UPF0020"/>
    <property type="match status" value="1"/>
</dbReference>
<dbReference type="Gene3D" id="3.40.50.150">
    <property type="entry name" value="Vaccinia Virus protein VP39"/>
    <property type="match status" value="1"/>
</dbReference>
<dbReference type="Proteomes" id="UP001232245">
    <property type="component" value="Unassembled WGS sequence"/>
</dbReference>
<name>A0ABT9YYT7_9BACI</name>